<keyword evidence="2" id="KW-1185">Reference proteome</keyword>
<dbReference type="EMBL" id="QPMM01000001">
    <property type="protein sequence ID" value="RFS26674.1"/>
    <property type="molecule type" value="Genomic_DNA"/>
</dbReference>
<dbReference type="AlphaFoldDB" id="A0A3E1YH44"/>
<dbReference type="RefSeq" id="WP_116973865.1">
    <property type="nucleotide sequence ID" value="NZ_QPMM01000001.1"/>
</dbReference>
<organism evidence="1 2">
    <name type="scientific">Chitinophaga silvatica</name>
    <dbReference type="NCBI Taxonomy" id="2282649"/>
    <lineage>
        <taxon>Bacteria</taxon>
        <taxon>Pseudomonadati</taxon>
        <taxon>Bacteroidota</taxon>
        <taxon>Chitinophagia</taxon>
        <taxon>Chitinophagales</taxon>
        <taxon>Chitinophagaceae</taxon>
        <taxon>Chitinophaga</taxon>
    </lineage>
</organism>
<evidence type="ECO:0000313" key="1">
    <source>
        <dbReference type="EMBL" id="RFS26674.1"/>
    </source>
</evidence>
<dbReference type="InterPro" id="IPR053865">
    <property type="entry name" value="DUF6934"/>
</dbReference>
<comment type="caution">
    <text evidence="1">The sequence shown here is derived from an EMBL/GenBank/DDBJ whole genome shotgun (WGS) entry which is preliminary data.</text>
</comment>
<accession>A0A3E1YH44</accession>
<sequence>MRYEVYNNLTVADDLSILEFFSIGTRGVLLKRIIFVPTEQLNLVSLIFGDIDKNGDLDIFSISGNGDRNKILGTVFQAIELYLKKYPYRSIYFKGSTIERTRLYRMIINSNIKYLESMFDILIKVSDDFLPFQSNKAAIGFLIKCKTK</sequence>
<name>A0A3E1YH44_9BACT</name>
<evidence type="ECO:0000313" key="2">
    <source>
        <dbReference type="Proteomes" id="UP000260644"/>
    </source>
</evidence>
<gene>
    <name evidence="1" type="ORF">DVR12_02470</name>
</gene>
<dbReference type="Pfam" id="PF22028">
    <property type="entry name" value="DUF6934"/>
    <property type="match status" value="1"/>
</dbReference>
<reference evidence="1 2" key="1">
    <citation type="submission" date="2018-07" db="EMBL/GenBank/DDBJ databases">
        <title>Chitinophaga K2CV101002-2 sp. nov., isolated from a monsoon evergreen broad-leaved forest soil.</title>
        <authorList>
            <person name="Lv Y."/>
        </authorList>
    </citation>
    <scope>NUCLEOTIDE SEQUENCE [LARGE SCALE GENOMIC DNA]</scope>
    <source>
        <strain evidence="1 2">GDMCC 1.1288</strain>
    </source>
</reference>
<dbReference type="OrthoDB" id="1343312at2"/>
<dbReference type="Proteomes" id="UP000260644">
    <property type="component" value="Unassembled WGS sequence"/>
</dbReference>
<proteinExistence type="predicted"/>
<protein>
    <submittedName>
        <fullName evidence="1">Uncharacterized protein</fullName>
    </submittedName>
</protein>